<evidence type="ECO:0000256" key="9">
    <source>
        <dbReference type="ARBA" id="ARBA00022777"/>
    </source>
</evidence>
<dbReference type="InterPro" id="IPR003594">
    <property type="entry name" value="HATPase_dom"/>
</dbReference>
<dbReference type="InterPro" id="IPR050398">
    <property type="entry name" value="HssS/ArlS-like"/>
</dbReference>
<keyword evidence="13 14" id="KW-0472">Membrane</keyword>
<dbReference type="Gene3D" id="6.10.340.10">
    <property type="match status" value="1"/>
</dbReference>
<keyword evidence="8" id="KW-0547">Nucleotide-binding</keyword>
<keyword evidence="7 14" id="KW-0812">Transmembrane</keyword>
<dbReference type="CDD" id="cd00082">
    <property type="entry name" value="HisKA"/>
    <property type="match status" value="1"/>
</dbReference>
<feature type="domain" description="HAMP" evidence="16">
    <location>
        <begin position="208"/>
        <end position="260"/>
    </location>
</feature>
<keyword evidence="5" id="KW-0597">Phosphoprotein</keyword>
<accession>A0A4P6M000</accession>
<protein>
    <recommendedName>
        <fullName evidence="3">histidine kinase</fullName>
        <ecNumber evidence="3">2.7.13.3</ecNumber>
    </recommendedName>
</protein>
<evidence type="ECO:0000256" key="8">
    <source>
        <dbReference type="ARBA" id="ARBA00022741"/>
    </source>
</evidence>
<evidence type="ECO:0000256" key="6">
    <source>
        <dbReference type="ARBA" id="ARBA00022679"/>
    </source>
</evidence>
<evidence type="ECO:0000259" key="15">
    <source>
        <dbReference type="PROSITE" id="PS50109"/>
    </source>
</evidence>
<proteinExistence type="predicted"/>
<dbReference type="InterPro" id="IPR003661">
    <property type="entry name" value="HisK_dim/P_dom"/>
</dbReference>
<feature type="domain" description="Histidine kinase" evidence="15">
    <location>
        <begin position="275"/>
        <end position="493"/>
    </location>
</feature>
<comment type="subcellular location">
    <subcellularLocation>
        <location evidence="2">Cell membrane</location>
        <topology evidence="2">Multi-pass membrane protein</topology>
    </subcellularLocation>
</comment>
<dbReference type="InterPro" id="IPR036890">
    <property type="entry name" value="HATPase_C_sf"/>
</dbReference>
<dbReference type="FunFam" id="1.10.287.130:FF:000001">
    <property type="entry name" value="Two-component sensor histidine kinase"/>
    <property type="match status" value="1"/>
</dbReference>
<dbReference type="SMART" id="SM00304">
    <property type="entry name" value="HAMP"/>
    <property type="match status" value="1"/>
</dbReference>
<evidence type="ECO:0000256" key="3">
    <source>
        <dbReference type="ARBA" id="ARBA00012438"/>
    </source>
</evidence>
<dbReference type="Gene3D" id="1.10.287.130">
    <property type="match status" value="1"/>
</dbReference>
<keyword evidence="6 17" id="KW-0808">Transferase</keyword>
<dbReference type="EC" id="2.7.13.3" evidence="3"/>
<evidence type="ECO:0000256" key="14">
    <source>
        <dbReference type="SAM" id="Phobius"/>
    </source>
</evidence>
<sequence>MTIKKKIRLSNIMMVLIPILFTAIVINVCLHTSLGSFWYTLEAMYSDENSIQFAQSMIYTYQKELWENNWGQGGHTDDAGEIRKSDEMYHLENKLSGMGYQFMITKNEKLIYTNLTEEDMQAARSVAGDAIDTAKSLTASRHEVSVIKNTFYHGEKAFCITAVHRQQTDGTVVNYLKNYILRYLFGFILFFVVLTVCVNGITSWWISRSILKPLKRLSMGTKEIREGNLDREMEYQKKDEFGEVCKDFDEMRAYLKESVEQRLRDEKRRRDLVTGISHDLRTPLTSISGYLDGLMDGIADTPEKRMRYLQAIKTRTGNLVSLVESLSEYSRLDNGFRYHMEETDFKEFVEQYLETCRHDAEQNQVTIAFVYGKETYPVRIDRDELKRVFDNLFTNTVKYRNSEKSQIEISLKRTLTGTDIELIFKDDGPGVPEGSLEQLFDSFYRVDDARTQSEKGSGIGLAVVKEIILGHGGKVQAENREGLAIIIHLPIAGEDKDGKNTDCGRR</sequence>
<dbReference type="SMART" id="SM00387">
    <property type="entry name" value="HATPase_c"/>
    <property type="match status" value="1"/>
</dbReference>
<dbReference type="Proteomes" id="UP000289794">
    <property type="component" value="Chromosome"/>
</dbReference>
<comment type="catalytic activity">
    <reaction evidence="1">
        <text>ATP + protein L-histidine = ADP + protein N-phospho-L-histidine.</text>
        <dbReference type="EC" id="2.7.13.3"/>
    </reaction>
</comment>
<keyword evidence="4" id="KW-1003">Cell membrane</keyword>
<evidence type="ECO:0000256" key="12">
    <source>
        <dbReference type="ARBA" id="ARBA00023012"/>
    </source>
</evidence>
<dbReference type="CDD" id="cd06225">
    <property type="entry name" value="HAMP"/>
    <property type="match status" value="1"/>
</dbReference>
<dbReference type="PANTHER" id="PTHR45528">
    <property type="entry name" value="SENSOR HISTIDINE KINASE CPXA"/>
    <property type="match status" value="1"/>
</dbReference>
<keyword evidence="10" id="KW-0067">ATP-binding</keyword>
<name>A0A4P6M000_9FIRM</name>
<evidence type="ECO:0000256" key="7">
    <source>
        <dbReference type="ARBA" id="ARBA00022692"/>
    </source>
</evidence>
<dbReference type="Gene3D" id="3.30.565.10">
    <property type="entry name" value="Histidine kinase-like ATPase, C-terminal domain"/>
    <property type="match status" value="1"/>
</dbReference>
<evidence type="ECO:0000256" key="1">
    <source>
        <dbReference type="ARBA" id="ARBA00000085"/>
    </source>
</evidence>
<evidence type="ECO:0000313" key="17">
    <source>
        <dbReference type="EMBL" id="QBE98334.1"/>
    </source>
</evidence>
<dbReference type="Pfam" id="PF02518">
    <property type="entry name" value="HATPase_c"/>
    <property type="match status" value="1"/>
</dbReference>
<dbReference type="Pfam" id="PF00672">
    <property type="entry name" value="HAMP"/>
    <property type="match status" value="1"/>
</dbReference>
<dbReference type="SUPFAM" id="SSF47384">
    <property type="entry name" value="Homodimeric domain of signal transducing histidine kinase"/>
    <property type="match status" value="1"/>
</dbReference>
<evidence type="ECO:0000256" key="10">
    <source>
        <dbReference type="ARBA" id="ARBA00022840"/>
    </source>
</evidence>
<keyword evidence="11 14" id="KW-1133">Transmembrane helix</keyword>
<evidence type="ECO:0000256" key="4">
    <source>
        <dbReference type="ARBA" id="ARBA00022475"/>
    </source>
</evidence>
<dbReference type="PROSITE" id="PS50109">
    <property type="entry name" value="HIS_KIN"/>
    <property type="match status" value="1"/>
</dbReference>
<evidence type="ECO:0000256" key="2">
    <source>
        <dbReference type="ARBA" id="ARBA00004651"/>
    </source>
</evidence>
<dbReference type="GO" id="GO:0005524">
    <property type="term" value="F:ATP binding"/>
    <property type="evidence" value="ECO:0007669"/>
    <property type="project" value="UniProtKB-KW"/>
</dbReference>
<dbReference type="InterPro" id="IPR005467">
    <property type="entry name" value="His_kinase_dom"/>
</dbReference>
<dbReference type="FunFam" id="3.30.565.10:FF:000006">
    <property type="entry name" value="Sensor histidine kinase WalK"/>
    <property type="match status" value="1"/>
</dbReference>
<feature type="transmembrane region" description="Helical" evidence="14">
    <location>
        <begin position="183"/>
        <end position="206"/>
    </location>
</feature>
<dbReference type="GO" id="GO:0005886">
    <property type="term" value="C:plasma membrane"/>
    <property type="evidence" value="ECO:0007669"/>
    <property type="project" value="UniProtKB-SubCell"/>
</dbReference>
<dbReference type="RefSeq" id="WP_130181788.1">
    <property type="nucleotide sequence ID" value="NZ_CP035945.1"/>
</dbReference>
<dbReference type="InterPro" id="IPR004358">
    <property type="entry name" value="Sig_transdc_His_kin-like_C"/>
</dbReference>
<dbReference type="KEGG" id="bpro:PMF13cell1_03900"/>
<dbReference type="PANTHER" id="PTHR45528:SF1">
    <property type="entry name" value="SENSOR HISTIDINE KINASE CPXA"/>
    <property type="match status" value="1"/>
</dbReference>
<dbReference type="InterPro" id="IPR003660">
    <property type="entry name" value="HAMP_dom"/>
</dbReference>
<organism evidence="17 18">
    <name type="scientific">Blautia producta</name>
    <dbReference type="NCBI Taxonomy" id="33035"/>
    <lineage>
        <taxon>Bacteria</taxon>
        <taxon>Bacillati</taxon>
        <taxon>Bacillota</taxon>
        <taxon>Clostridia</taxon>
        <taxon>Lachnospirales</taxon>
        <taxon>Lachnospiraceae</taxon>
        <taxon>Blautia</taxon>
    </lineage>
</organism>
<dbReference type="InterPro" id="IPR036097">
    <property type="entry name" value="HisK_dim/P_sf"/>
</dbReference>
<keyword evidence="12" id="KW-0902">Two-component regulatory system</keyword>
<dbReference type="PRINTS" id="PR00344">
    <property type="entry name" value="BCTRLSENSOR"/>
</dbReference>
<dbReference type="GO" id="GO:0000155">
    <property type="term" value="F:phosphorelay sensor kinase activity"/>
    <property type="evidence" value="ECO:0007669"/>
    <property type="project" value="InterPro"/>
</dbReference>
<dbReference type="SUPFAM" id="SSF55874">
    <property type="entry name" value="ATPase domain of HSP90 chaperone/DNA topoisomerase II/histidine kinase"/>
    <property type="match status" value="1"/>
</dbReference>
<dbReference type="PROSITE" id="PS50885">
    <property type="entry name" value="HAMP"/>
    <property type="match status" value="1"/>
</dbReference>
<evidence type="ECO:0000256" key="5">
    <source>
        <dbReference type="ARBA" id="ARBA00022553"/>
    </source>
</evidence>
<dbReference type="SUPFAM" id="SSF158472">
    <property type="entry name" value="HAMP domain-like"/>
    <property type="match status" value="1"/>
</dbReference>
<dbReference type="EMBL" id="CP035945">
    <property type="protein sequence ID" value="QBE98334.1"/>
    <property type="molecule type" value="Genomic_DNA"/>
</dbReference>
<evidence type="ECO:0000256" key="11">
    <source>
        <dbReference type="ARBA" id="ARBA00022989"/>
    </source>
</evidence>
<dbReference type="AlphaFoldDB" id="A0A4P6M000"/>
<feature type="transmembrane region" description="Helical" evidence="14">
    <location>
        <begin position="12"/>
        <end position="39"/>
    </location>
</feature>
<keyword evidence="9 17" id="KW-0418">Kinase</keyword>
<dbReference type="Pfam" id="PF00512">
    <property type="entry name" value="HisKA"/>
    <property type="match status" value="1"/>
</dbReference>
<gene>
    <name evidence="17" type="primary">walK_2</name>
    <name evidence="17" type="ORF">PMF13cell1_03900</name>
</gene>
<evidence type="ECO:0000256" key="13">
    <source>
        <dbReference type="ARBA" id="ARBA00023136"/>
    </source>
</evidence>
<dbReference type="SMART" id="SM00388">
    <property type="entry name" value="HisKA"/>
    <property type="match status" value="1"/>
</dbReference>
<evidence type="ECO:0000259" key="16">
    <source>
        <dbReference type="PROSITE" id="PS50885"/>
    </source>
</evidence>
<reference evidence="17 18" key="1">
    <citation type="submission" date="2019-01" db="EMBL/GenBank/DDBJ databases">
        <title>PMF-metabolizing Aryl O-demethylase.</title>
        <authorList>
            <person name="Kim M."/>
        </authorList>
    </citation>
    <scope>NUCLEOTIDE SEQUENCE [LARGE SCALE GENOMIC DNA]</scope>
    <source>
        <strain evidence="17 18">PMF1</strain>
    </source>
</reference>
<evidence type="ECO:0000313" key="18">
    <source>
        <dbReference type="Proteomes" id="UP000289794"/>
    </source>
</evidence>